<evidence type="ECO:0000256" key="1">
    <source>
        <dbReference type="ARBA" id="ARBA00001946"/>
    </source>
</evidence>
<dbReference type="PANTHER" id="PTHR42904:SF6">
    <property type="entry name" value="NAD-CAPPED RNA HYDROLASE NUDT12"/>
    <property type="match status" value="1"/>
</dbReference>
<evidence type="ECO:0000256" key="9">
    <source>
        <dbReference type="ARBA" id="ARBA00023679"/>
    </source>
</evidence>
<evidence type="ECO:0000313" key="11">
    <source>
        <dbReference type="EMBL" id="KAB0672392.1"/>
    </source>
</evidence>
<evidence type="ECO:0000256" key="5">
    <source>
        <dbReference type="ARBA" id="ARBA00022723"/>
    </source>
</evidence>
<comment type="cofactor">
    <cofactor evidence="2">
        <name>Zn(2+)</name>
        <dbReference type="ChEBI" id="CHEBI:29105"/>
    </cofactor>
</comment>
<evidence type="ECO:0000256" key="2">
    <source>
        <dbReference type="ARBA" id="ARBA00001947"/>
    </source>
</evidence>
<evidence type="ECO:0000256" key="6">
    <source>
        <dbReference type="ARBA" id="ARBA00022801"/>
    </source>
</evidence>
<dbReference type="InterPro" id="IPR050241">
    <property type="entry name" value="NAD-cap_RNA_hydrolase_NudC"/>
</dbReference>
<gene>
    <name evidence="11" type="primary">nudC</name>
    <name evidence="11" type="ORF">F6V30_07460</name>
</gene>
<dbReference type="InterPro" id="IPR015797">
    <property type="entry name" value="NUDIX_hydrolase-like_dom_sf"/>
</dbReference>
<evidence type="ECO:0000313" key="12">
    <source>
        <dbReference type="Proteomes" id="UP000798046"/>
    </source>
</evidence>
<evidence type="ECO:0000256" key="7">
    <source>
        <dbReference type="ARBA" id="ARBA00022842"/>
    </source>
</evidence>
<dbReference type="Pfam" id="PF09297">
    <property type="entry name" value="Zn_ribbon_NUD"/>
    <property type="match status" value="1"/>
</dbReference>
<dbReference type="PANTHER" id="PTHR42904">
    <property type="entry name" value="NUDIX HYDROLASE, NUDC SUBFAMILY"/>
    <property type="match status" value="1"/>
</dbReference>
<dbReference type="NCBIfam" id="NF001299">
    <property type="entry name" value="PRK00241.1"/>
    <property type="match status" value="1"/>
</dbReference>
<comment type="catalytic activity">
    <reaction evidence="9">
        <text>a 5'-end NAD(+)-phospho-ribonucleoside in mRNA + H2O = a 5'-end phospho-adenosine-phospho-ribonucleoside in mRNA + beta-nicotinamide D-ribonucleotide + 2 H(+)</text>
        <dbReference type="Rhea" id="RHEA:60876"/>
        <dbReference type="Rhea" id="RHEA-COMP:15698"/>
        <dbReference type="Rhea" id="RHEA-COMP:15719"/>
        <dbReference type="ChEBI" id="CHEBI:14649"/>
        <dbReference type="ChEBI" id="CHEBI:15377"/>
        <dbReference type="ChEBI" id="CHEBI:15378"/>
        <dbReference type="ChEBI" id="CHEBI:144029"/>
        <dbReference type="ChEBI" id="CHEBI:144051"/>
    </reaction>
    <physiologicalReaction direction="left-to-right" evidence="9">
        <dbReference type="Rhea" id="RHEA:60877"/>
    </physiologicalReaction>
</comment>
<dbReference type="InterPro" id="IPR049734">
    <property type="entry name" value="NudC-like_C"/>
</dbReference>
<dbReference type="CDD" id="cd03429">
    <property type="entry name" value="NUDIX_NADH_pyrophosphatase_Nudt13"/>
    <property type="match status" value="1"/>
</dbReference>
<dbReference type="Proteomes" id="UP000798046">
    <property type="component" value="Unassembled WGS sequence"/>
</dbReference>
<evidence type="ECO:0000256" key="4">
    <source>
        <dbReference type="ARBA" id="ARBA00012381"/>
    </source>
</evidence>
<dbReference type="Pfam" id="PF00293">
    <property type="entry name" value="NUDIX"/>
    <property type="match status" value="1"/>
</dbReference>
<dbReference type="PROSITE" id="PS51462">
    <property type="entry name" value="NUDIX"/>
    <property type="match status" value="1"/>
</dbReference>
<dbReference type="RefSeq" id="WP_151156282.1">
    <property type="nucleotide sequence ID" value="NZ_VZRA01000001.1"/>
</dbReference>
<evidence type="ECO:0000256" key="3">
    <source>
        <dbReference type="ARBA" id="ARBA00009595"/>
    </source>
</evidence>
<feature type="domain" description="Nudix hydrolase" evidence="10">
    <location>
        <begin position="159"/>
        <end position="282"/>
    </location>
</feature>
<reference evidence="11 12" key="1">
    <citation type="journal article" date="2020" name="Microorganisms">
        <title>Description of Three Novel Members in the Family Geobacteraceae, Oryzomonas japonicum gen. nov., sp. nov., Oryzomonas sagensis sp. nov., and Oryzomonas ruber sp. nov.</title>
        <authorList>
            <person name="Xu Z."/>
            <person name="Masuda Y."/>
            <person name="Hayakawa C."/>
            <person name="Ushijima N."/>
            <person name="Kawano K."/>
            <person name="Shiratori Y."/>
            <person name="Senoo K."/>
            <person name="Itoh H."/>
        </authorList>
    </citation>
    <scope>NUCLEOTIDE SEQUENCE [LARGE SCALE GENOMIC DNA]</scope>
    <source>
        <strain evidence="11 12">Red100</strain>
    </source>
</reference>
<name>A0ABQ6TU93_9BACT</name>
<protein>
    <recommendedName>
        <fullName evidence="4">NAD(+) diphosphatase</fullName>
        <ecNumber evidence="4">3.6.1.22</ecNumber>
    </recommendedName>
</protein>
<evidence type="ECO:0000256" key="8">
    <source>
        <dbReference type="ARBA" id="ARBA00023027"/>
    </source>
</evidence>
<proteinExistence type="inferred from homology"/>
<sequence length="290" mass="32369">MMFPEQIHLPFNFAIIKEHFQPCYPALHEPAEEGYWAIMQGNSILVARDKNGLSLPQGGLPGWLRPKAPPIFIGHWHGKPLRAFVVAGDLPLQAPFEAEAFNAAEQRLDMATLSVGGLAKQVLHWDRQSRHCSRCGAPTEPMTGNWGKRCTGCGTEHFPHIHPCAIVLVRRGDHLLLTRKAEWPAGRYSLVAGFVDFGESLEECAIREVREETSIGIENVRYVGSQNWPFPAQLMAGFVADWACGEITVDTSELEDARWFPLNALPSLPPKRSIARWILDNFKTPTSCPI</sequence>
<comment type="cofactor">
    <cofactor evidence="1">
        <name>Mg(2+)</name>
        <dbReference type="ChEBI" id="CHEBI:18420"/>
    </cofactor>
</comment>
<keyword evidence="12" id="KW-1185">Reference proteome</keyword>
<dbReference type="InterPro" id="IPR015376">
    <property type="entry name" value="Znr_NADH_PPase"/>
</dbReference>
<organism evidence="11 12">
    <name type="scientific">Oryzomonas sagensis</name>
    <dbReference type="NCBI Taxonomy" id="2603857"/>
    <lineage>
        <taxon>Bacteria</taxon>
        <taxon>Pseudomonadati</taxon>
        <taxon>Thermodesulfobacteriota</taxon>
        <taxon>Desulfuromonadia</taxon>
        <taxon>Geobacterales</taxon>
        <taxon>Geobacteraceae</taxon>
        <taxon>Oryzomonas</taxon>
    </lineage>
</organism>
<keyword evidence="6 11" id="KW-0378">Hydrolase</keyword>
<accession>A0ABQ6TU93</accession>
<comment type="caution">
    <text evidence="11">The sequence shown here is derived from an EMBL/GenBank/DDBJ whole genome shotgun (WGS) entry which is preliminary data.</text>
</comment>
<comment type="similarity">
    <text evidence="3">Belongs to the Nudix hydrolase family. NudC subfamily.</text>
</comment>
<dbReference type="EMBL" id="VZRA01000001">
    <property type="protein sequence ID" value="KAB0672392.1"/>
    <property type="molecule type" value="Genomic_DNA"/>
</dbReference>
<dbReference type="Pfam" id="PF09296">
    <property type="entry name" value="NUDIX-like"/>
    <property type="match status" value="1"/>
</dbReference>
<dbReference type="Gene3D" id="3.90.79.20">
    <property type="match status" value="1"/>
</dbReference>
<keyword evidence="5" id="KW-0479">Metal-binding</keyword>
<keyword evidence="8" id="KW-0520">NAD</keyword>
<evidence type="ECO:0000259" key="10">
    <source>
        <dbReference type="PROSITE" id="PS51462"/>
    </source>
</evidence>
<dbReference type="InterPro" id="IPR000086">
    <property type="entry name" value="NUDIX_hydrolase_dom"/>
</dbReference>
<dbReference type="GO" id="GO:0016787">
    <property type="term" value="F:hydrolase activity"/>
    <property type="evidence" value="ECO:0007669"/>
    <property type="project" value="UniProtKB-KW"/>
</dbReference>
<dbReference type="Gene3D" id="3.90.79.10">
    <property type="entry name" value="Nucleoside Triphosphate Pyrophosphohydrolase"/>
    <property type="match status" value="1"/>
</dbReference>
<dbReference type="InterPro" id="IPR015375">
    <property type="entry name" value="NADH_PPase-like_N"/>
</dbReference>
<keyword evidence="7" id="KW-0460">Magnesium</keyword>
<dbReference type="EC" id="3.6.1.22" evidence="4"/>
<dbReference type="SUPFAM" id="SSF55811">
    <property type="entry name" value="Nudix"/>
    <property type="match status" value="2"/>
</dbReference>